<feature type="domain" description="PH" evidence="16">
    <location>
        <begin position="818"/>
        <end position="916"/>
    </location>
</feature>
<dbReference type="GO" id="GO:0005737">
    <property type="term" value="C:cytoplasm"/>
    <property type="evidence" value="ECO:0007669"/>
    <property type="project" value="UniProtKB-SubCell"/>
</dbReference>
<evidence type="ECO:0000256" key="3">
    <source>
        <dbReference type="ARBA" id="ARBA00022490"/>
    </source>
</evidence>
<feature type="region of interest" description="Disordered" evidence="14">
    <location>
        <begin position="1103"/>
        <end position="1128"/>
    </location>
</feature>
<feature type="domain" description="EF-hand" evidence="19">
    <location>
        <begin position="1316"/>
        <end position="1351"/>
    </location>
</feature>
<dbReference type="Gene3D" id="2.30.30.40">
    <property type="entry name" value="SH3 Domains"/>
    <property type="match status" value="1"/>
</dbReference>
<evidence type="ECO:0000313" key="21">
    <source>
        <dbReference type="Proteomes" id="UP000887567"/>
    </source>
</evidence>
<evidence type="ECO:0000256" key="14">
    <source>
        <dbReference type="SAM" id="MobiDB-lite"/>
    </source>
</evidence>
<proteinExistence type="inferred from homology"/>
<feature type="domain" description="DH" evidence="17">
    <location>
        <begin position="610"/>
        <end position="789"/>
    </location>
</feature>
<dbReference type="RefSeq" id="XP_020903937.2">
    <property type="nucleotide sequence ID" value="XM_021048278.2"/>
</dbReference>
<dbReference type="Pfam" id="PF22697">
    <property type="entry name" value="SOS1_NGEF_PH"/>
    <property type="match status" value="1"/>
</dbReference>
<dbReference type="SMART" id="SM00233">
    <property type="entry name" value="PH"/>
    <property type="match status" value="1"/>
</dbReference>
<evidence type="ECO:0000256" key="5">
    <source>
        <dbReference type="ARBA" id="ARBA00022658"/>
    </source>
</evidence>
<dbReference type="InterPro" id="IPR000219">
    <property type="entry name" value="DH_dom"/>
</dbReference>
<dbReference type="InterPro" id="IPR018247">
    <property type="entry name" value="EF_Hand_1_Ca_BS"/>
</dbReference>
<dbReference type="Pfam" id="PF23289">
    <property type="entry name" value="Spectrin_5"/>
    <property type="match status" value="1"/>
</dbReference>
<accession>A0A913XG99</accession>
<dbReference type="Proteomes" id="UP000887567">
    <property type="component" value="Unplaced"/>
</dbReference>
<feature type="domain" description="ZZ-type" evidence="18">
    <location>
        <begin position="1153"/>
        <end position="1205"/>
    </location>
</feature>
<dbReference type="CDD" id="cd00051">
    <property type="entry name" value="EFh"/>
    <property type="match status" value="1"/>
</dbReference>
<evidence type="ECO:0000256" key="9">
    <source>
        <dbReference type="ARBA" id="ARBA00022837"/>
    </source>
</evidence>
<dbReference type="EnsemblMetazoa" id="XM_021048278.2">
    <property type="protein sequence ID" value="XP_020903937.2"/>
    <property type="gene ID" value="LOC110242313"/>
</dbReference>
<comment type="subcellular location">
    <subcellularLocation>
        <location evidence="1">Cytoplasm</location>
    </subcellularLocation>
</comment>
<dbReference type="GO" id="GO:0035556">
    <property type="term" value="P:intracellular signal transduction"/>
    <property type="evidence" value="ECO:0007669"/>
    <property type="project" value="InterPro"/>
</dbReference>
<keyword evidence="8" id="KW-0862">Zinc</keyword>
<dbReference type="InterPro" id="IPR043145">
    <property type="entry name" value="Znf_ZZ_sf"/>
</dbReference>
<dbReference type="PROSITE" id="PS00741">
    <property type="entry name" value="DH_1"/>
    <property type="match status" value="1"/>
</dbReference>
<sequence length="2402" mass="271984">MANKEDSGSSITDTKIRAYDIAQILQAKYAYMTGGKDNEGNVVITIPLTSKLNNGVSDKDLQKLFNYFTSLQSFFDKDVANQKFTIILDRRKSKWSSVNNSLTKLKKTFPHASVNYVLVLKPQGLFQKIVGGGVSNEEAQAAFKIVVLSNVADLDKYINQEHLSVDLGGKLNYRHEQWIEHRSAIERFDSKVFQLTNKLEMLRRKFEKTEVKSNIDEMEYTLESHREMWKDLKEDIVSTRTSGITILKCIHPNRHKEDGKDGSAVGPDVKANTDELDGLFKRLQDSDNSFAQFWETHDQRIRQGMQLLQFEKEVSQVTGLLLSDSTKISAMVDVGDCKPAAEKLLEELNEFRLICQDHITIAEALLKRGTEMTDMNHLSNVTIEMTSKELKRSCTELTEKIEKRVNQLKTAMDIHEVIDQAGRWCTKGSDLLATQPVEKFQTTEGAEKCLEEIENFLKDRQGVSLKKLNQLDKMSKESENKYLIQKVKNCLKRIGEVNEMMSKRENSLKRMVAKRPVQPVKALQVDTKGDGKRKTSTASIKDSKRKISSSSTDEERKGKASPTPKRLSIVLTDSGPPSPVPLSKNYAKAVSIPDLLDAVDGEDTEEIIKKRMQIMSELVATERDYVQDLNCIIRGYVREFEKSQDKVPDEIFSQKHLIFGNIEEIYRFHNEEFLKELERCVDNPLLVGKVFHEKKDDFELYAVYCKNKPASEQLQQNFTNLPFVKELQSKLGHKLPLTAYLLKPVQRITKYQLLLKEMMKNTRNKREAYINLVEALQSMQGVLRHLNDVMHSRGLRGYHGNLADLGKLLLQESFMVWHVNKRGILRAVKGRRRQVFLYQKMVLFTKKEEDLNSKDVVCYHYKNGLKLSEIGITETVKQDPLKFELWLNKKSEIFILQASSVEEKERWISQVRNVLLSQFDQAKAEQVFKKQGWNSAPNMQDIESSCSNLSFLSLSQERGLDDSSQQGDYDDDFDDGSDSFDSDDSDSQDTSMNAEESAMRHGYMYSVIASYSAVEQGELSIRERAAIEVLRLGNDGWWYARDVATNQEGWVPASYLEPLTNNNSALFKEEPEPTTTPQPSIDYRNDAIDQESLTQERVLHTIQSAATPMRATPDEPSEEDEEEPRRKENDCQSILNLLYNIAEDQARKEGFIHRGITCNTCNCTPITGVRYKCANCVDYDICERCETQDCHNRTHVFLKIIIPIPPLANPRTPCTNALYPGKKNHPCQLTWDEIEKIKNETHFDQVEIEALVQQFKTLATEDLGITKDVFDQCLGPLGQHRNLVMEQMFRFYDQDGNNIIDLEEFIHALSILVKGTQEEKIPFAFKGYDIESKGYINKENLRNMFKAYFNVSLELVRDVVKSCEEEMMASFDDAADKPVSAVFNAPIPNHGTPSTSGKPSQHYMYSNQGTSSQNGPDGMWPVMEAMSQDAIDEMIDFSGFSSLVFVMECQDSSLRVELPHEVVLRWKTLRCLYKTLQTVQNTDSLVSVLLQIFKASGYDLFSDQRNIAGKIDWNPFSGLQIFLDEIATDIERKSFFQTVLPVISSLASNLDRCAPAQGLQRSFRQNSFTASLDKGFLASILASLFLCAMPPCTTSNNKTTIDFVKLYGNIQRPEFKDHAIAKLRQVLQYFERIASNELDLSGEVVFERQVAERSSLPSIKDWKEFSAALCPFIVEQKTIKHFHILSSNCKVDVCGCFHGNNMMVEKDASLEALIASVFVEELDDNETLLIKENGASGLVERLNNWIPSPAEQQTGDAVRGLVLRYLNQALTCFDSQELKCKFMAMNSANSQPHYDGVQFVQDDLNDNNVLPNEPKQIQDTDIHDITAIPGIDGFCDSLVDQAYNQARDEIDITSKVDSPDTLESLMVKSLHDVFQKTPEKEKVFSDSIIHSPLLPKCLKHFHSNGDFNSPLVPSTPPSSPAKRGLVKNGRQSSLAPSNPLMEELRLGTKSFADSLAEALMSCVLLSSSLATSIATEALDPLSITSVTMELFQKSPRKVKLIEERQNGRISGTTTTCSSDAVQKRLYPKDDSSFRLLSNQENDSNFNDFSSTLSSIESEEDHEERRQSLNELALNLFENFASKLSTSIIQTATRDIVGDLQGIDEESTLHNASESRDTGMSTEVNVDDRFSDSDSDIEYNDWYDMDKQLEDQLYELDLIDNEDDAESMRTLSDMAEDITSNVLRTAASAAVTQLESPALDDALKEQGEGGIDYAVKSIIEYDITDDYLESNQETIEMIASNMSTNIIQAVFEEVFSKSTSESSSYIHLEDDFTRSSDQCVEIIQYAEVLTEHLLETSIAIASASVWSCDESNAISTSVWSCDEGNAIGVQMEVVLQWLAASAVSCPALTFHTMEDRRLDKLSKVQQTLRKNHLRVCDVLEIVLRYIDRADARDLFEFLLDNLN</sequence>
<keyword evidence="2 11" id="KW-0728">SH3 domain</keyword>
<dbReference type="PROSITE" id="PS50010">
    <property type="entry name" value="DH_2"/>
    <property type="match status" value="1"/>
</dbReference>
<dbReference type="SMART" id="SM00326">
    <property type="entry name" value="SH3"/>
    <property type="match status" value="1"/>
</dbReference>
<dbReference type="PROSITE" id="PS01357">
    <property type="entry name" value="ZF_ZZ_1"/>
    <property type="match status" value="1"/>
</dbReference>
<dbReference type="PANTHER" id="PTHR22826:SF211">
    <property type="entry name" value="LD43457P"/>
    <property type="match status" value="1"/>
</dbReference>
<evidence type="ECO:0000256" key="10">
    <source>
        <dbReference type="ARBA" id="ARBA00049987"/>
    </source>
</evidence>
<dbReference type="PANTHER" id="PTHR22826">
    <property type="entry name" value="RHO GUANINE EXCHANGE FACTOR-RELATED"/>
    <property type="match status" value="1"/>
</dbReference>
<name>A0A913XG99_EXADI</name>
<dbReference type="Pfam" id="PF00018">
    <property type="entry name" value="SH3_1"/>
    <property type="match status" value="1"/>
</dbReference>
<feature type="domain" description="SH3" evidence="15">
    <location>
        <begin position="1000"/>
        <end position="1061"/>
    </location>
</feature>
<keyword evidence="5" id="KW-0344">Guanine-nucleotide releasing factor</keyword>
<dbReference type="InterPro" id="IPR001251">
    <property type="entry name" value="CRAL-TRIO_dom"/>
</dbReference>
<dbReference type="InterPro" id="IPR001331">
    <property type="entry name" value="GDS_CDC24_CS"/>
</dbReference>
<dbReference type="PROSITE" id="PS50135">
    <property type="entry name" value="ZF_ZZ_2"/>
    <property type="match status" value="1"/>
</dbReference>
<feature type="region of interest" description="Disordered" evidence="14">
    <location>
        <begin position="2107"/>
        <end position="2130"/>
    </location>
</feature>
<dbReference type="InterPro" id="IPR018159">
    <property type="entry name" value="Spectrin/alpha-actinin"/>
</dbReference>
<dbReference type="SMART" id="SM00325">
    <property type="entry name" value="RhoGEF"/>
    <property type="match status" value="1"/>
</dbReference>
<feature type="domain" description="EF-hand" evidence="19">
    <location>
        <begin position="1280"/>
        <end position="1315"/>
    </location>
</feature>
<dbReference type="CDD" id="cd00170">
    <property type="entry name" value="SEC14"/>
    <property type="match status" value="1"/>
</dbReference>
<keyword evidence="7 12" id="KW-0863">Zinc-finger</keyword>
<feature type="compositionally biased region" description="Polar residues" evidence="14">
    <location>
        <begin position="1391"/>
        <end position="1413"/>
    </location>
</feature>
<dbReference type="SUPFAM" id="SSF52087">
    <property type="entry name" value="CRAL/TRIO domain"/>
    <property type="match status" value="1"/>
</dbReference>
<evidence type="ECO:0000259" key="18">
    <source>
        <dbReference type="PROSITE" id="PS50135"/>
    </source>
</evidence>
<dbReference type="SUPFAM" id="SSF50729">
    <property type="entry name" value="PH domain-like"/>
    <property type="match status" value="1"/>
</dbReference>
<dbReference type="Pfam" id="PF00621">
    <property type="entry name" value="RhoGEF"/>
    <property type="match status" value="1"/>
</dbReference>
<evidence type="ECO:0000256" key="4">
    <source>
        <dbReference type="ARBA" id="ARBA00022553"/>
    </source>
</evidence>
<keyword evidence="4" id="KW-0597">Phosphoprotein</keyword>
<dbReference type="CDD" id="cd02340">
    <property type="entry name" value="ZZ_NBR1_like"/>
    <property type="match status" value="1"/>
</dbReference>
<dbReference type="Gene3D" id="3.40.525.10">
    <property type="entry name" value="CRAL-TRIO lipid binding domain"/>
    <property type="match status" value="1"/>
</dbReference>
<dbReference type="Pfam" id="PF20811">
    <property type="entry name" value="PARG_cat_N"/>
    <property type="match status" value="1"/>
</dbReference>
<evidence type="ECO:0000256" key="1">
    <source>
        <dbReference type="ARBA" id="ARBA00004496"/>
    </source>
</evidence>
<dbReference type="InterPro" id="IPR036028">
    <property type="entry name" value="SH3-like_dom_sf"/>
</dbReference>
<dbReference type="InterPro" id="IPR051336">
    <property type="entry name" value="RhoGEF_Guanine_NuclExch_SF"/>
</dbReference>
<keyword evidence="3" id="KW-0963">Cytoplasm</keyword>
<dbReference type="SUPFAM" id="SSF46966">
    <property type="entry name" value="Spectrin repeat"/>
    <property type="match status" value="1"/>
</dbReference>
<feature type="region of interest" description="Disordered" evidence="14">
    <location>
        <begin position="1908"/>
        <end position="1939"/>
    </location>
</feature>
<dbReference type="SUPFAM" id="SSF50044">
    <property type="entry name" value="SH3-domain"/>
    <property type="match status" value="1"/>
</dbReference>
<feature type="region of interest" description="Disordered" evidence="14">
    <location>
        <begin position="513"/>
        <end position="578"/>
    </location>
</feature>
<evidence type="ECO:0000259" key="19">
    <source>
        <dbReference type="PROSITE" id="PS50222"/>
    </source>
</evidence>
<protein>
    <submittedName>
        <fullName evidence="20">Uncharacterized protein</fullName>
    </submittedName>
</protein>
<dbReference type="PROSITE" id="PS50003">
    <property type="entry name" value="PH_DOMAIN"/>
    <property type="match status" value="1"/>
</dbReference>
<dbReference type="InterPro" id="IPR055251">
    <property type="entry name" value="SOS1_NGEF_PH"/>
</dbReference>
<dbReference type="SUPFAM" id="SSF48065">
    <property type="entry name" value="DBL homology domain (DH-domain)"/>
    <property type="match status" value="1"/>
</dbReference>
<keyword evidence="21" id="KW-1185">Reference proteome</keyword>
<dbReference type="InterPro" id="IPR000433">
    <property type="entry name" value="Znf_ZZ"/>
</dbReference>
<comment type="similarity">
    <text evidence="10">Belongs to the MCF2 family.</text>
</comment>
<dbReference type="SMART" id="SM00054">
    <property type="entry name" value="EFh"/>
    <property type="match status" value="2"/>
</dbReference>
<dbReference type="OrthoDB" id="10004999at2759"/>
<dbReference type="KEGG" id="epa:110242313"/>
<keyword evidence="9" id="KW-0106">Calcium</keyword>
<dbReference type="InterPro" id="IPR011992">
    <property type="entry name" value="EF-hand-dom_pair"/>
</dbReference>
<evidence type="ECO:0000313" key="20">
    <source>
        <dbReference type="EnsemblMetazoa" id="XP_020903937.2"/>
    </source>
</evidence>
<dbReference type="Gene3D" id="1.20.58.60">
    <property type="match status" value="1"/>
</dbReference>
<dbReference type="InterPro" id="IPR011993">
    <property type="entry name" value="PH-like_dom_sf"/>
</dbReference>
<dbReference type="Gene3D" id="2.30.29.30">
    <property type="entry name" value="Pleckstrin-homology domain (PH domain)/Phosphotyrosine-binding domain (PTB)"/>
    <property type="match status" value="1"/>
</dbReference>
<dbReference type="SMART" id="SM00291">
    <property type="entry name" value="ZnF_ZZ"/>
    <property type="match status" value="1"/>
</dbReference>
<dbReference type="GO" id="GO:0005509">
    <property type="term" value="F:calcium ion binding"/>
    <property type="evidence" value="ECO:0007669"/>
    <property type="project" value="InterPro"/>
</dbReference>
<dbReference type="CDD" id="cd00160">
    <property type="entry name" value="RhoGEF"/>
    <property type="match status" value="1"/>
</dbReference>
<dbReference type="SUPFAM" id="SSF47473">
    <property type="entry name" value="EF-hand"/>
    <property type="match status" value="1"/>
</dbReference>
<dbReference type="Gene3D" id="3.30.60.90">
    <property type="match status" value="1"/>
</dbReference>
<dbReference type="InterPro" id="IPR048362">
    <property type="entry name" value="PARG_helical"/>
</dbReference>
<dbReference type="InterPro" id="IPR035899">
    <property type="entry name" value="DBL_dom_sf"/>
</dbReference>
<dbReference type="Pfam" id="PF00569">
    <property type="entry name" value="ZZ"/>
    <property type="match status" value="1"/>
</dbReference>
<evidence type="ECO:0000256" key="6">
    <source>
        <dbReference type="ARBA" id="ARBA00022723"/>
    </source>
</evidence>
<evidence type="ECO:0000256" key="13">
    <source>
        <dbReference type="SAM" id="Coils"/>
    </source>
</evidence>
<dbReference type="CDD" id="cd00176">
    <property type="entry name" value="SPEC"/>
    <property type="match status" value="1"/>
</dbReference>
<dbReference type="GO" id="GO:0008270">
    <property type="term" value="F:zinc ion binding"/>
    <property type="evidence" value="ECO:0007669"/>
    <property type="project" value="UniProtKB-KW"/>
</dbReference>
<feature type="compositionally biased region" description="Acidic residues" evidence="14">
    <location>
        <begin position="968"/>
        <end position="987"/>
    </location>
</feature>
<evidence type="ECO:0000256" key="12">
    <source>
        <dbReference type="PROSITE-ProRule" id="PRU00228"/>
    </source>
</evidence>
<dbReference type="GeneID" id="110242313"/>
<dbReference type="InterPro" id="IPR002048">
    <property type="entry name" value="EF_hand_dom"/>
</dbReference>
<reference evidence="20" key="1">
    <citation type="submission" date="2022-11" db="UniProtKB">
        <authorList>
            <consortium name="EnsemblMetazoa"/>
        </authorList>
    </citation>
    <scope>IDENTIFICATION</scope>
</reference>
<dbReference type="InterPro" id="IPR001452">
    <property type="entry name" value="SH3_domain"/>
</dbReference>
<dbReference type="InterPro" id="IPR056466">
    <property type="entry name" value="Spectrin_DBS"/>
</dbReference>
<dbReference type="PROSITE" id="PS50002">
    <property type="entry name" value="SH3"/>
    <property type="match status" value="1"/>
</dbReference>
<dbReference type="PRINTS" id="PR00450">
    <property type="entry name" value="RECOVERIN"/>
</dbReference>
<dbReference type="InterPro" id="IPR036865">
    <property type="entry name" value="CRAL-TRIO_dom_sf"/>
</dbReference>
<evidence type="ECO:0000259" key="15">
    <source>
        <dbReference type="PROSITE" id="PS50002"/>
    </source>
</evidence>
<feature type="coiled-coil region" evidence="13">
    <location>
        <begin position="185"/>
        <end position="212"/>
    </location>
</feature>
<dbReference type="PROSITE" id="PS50222">
    <property type="entry name" value="EF_HAND_2"/>
    <property type="match status" value="2"/>
</dbReference>
<feature type="region of interest" description="Disordered" evidence="14">
    <location>
        <begin position="960"/>
        <end position="994"/>
    </location>
</feature>
<dbReference type="SUPFAM" id="SSF57850">
    <property type="entry name" value="RING/U-box"/>
    <property type="match status" value="1"/>
</dbReference>
<organism evidence="20 21">
    <name type="scientific">Exaiptasia diaphana</name>
    <name type="common">Tropical sea anemone</name>
    <name type="synonym">Aiptasia pulchella</name>
    <dbReference type="NCBI Taxonomy" id="2652724"/>
    <lineage>
        <taxon>Eukaryota</taxon>
        <taxon>Metazoa</taxon>
        <taxon>Cnidaria</taxon>
        <taxon>Anthozoa</taxon>
        <taxon>Hexacorallia</taxon>
        <taxon>Actiniaria</taxon>
        <taxon>Aiptasiidae</taxon>
        <taxon>Exaiptasia</taxon>
    </lineage>
</organism>
<dbReference type="PROSITE" id="PS00018">
    <property type="entry name" value="EF_HAND_1"/>
    <property type="match status" value="1"/>
</dbReference>
<dbReference type="GO" id="GO:0005085">
    <property type="term" value="F:guanyl-nucleotide exchange factor activity"/>
    <property type="evidence" value="ECO:0007669"/>
    <property type="project" value="UniProtKB-KW"/>
</dbReference>
<keyword evidence="6" id="KW-0479">Metal-binding</keyword>
<evidence type="ECO:0000259" key="16">
    <source>
        <dbReference type="PROSITE" id="PS50003"/>
    </source>
</evidence>
<evidence type="ECO:0000256" key="7">
    <source>
        <dbReference type="ARBA" id="ARBA00022771"/>
    </source>
</evidence>
<dbReference type="CDD" id="cd11856">
    <property type="entry name" value="SH3_p47phox_like"/>
    <property type="match status" value="1"/>
</dbReference>
<feature type="region of interest" description="Disordered" evidence="14">
    <location>
        <begin position="1389"/>
        <end position="1413"/>
    </location>
</feature>
<dbReference type="Gene3D" id="1.20.900.10">
    <property type="entry name" value="Dbl homology (DH) domain"/>
    <property type="match status" value="1"/>
</dbReference>
<keyword evidence="13" id="KW-0175">Coiled coil</keyword>
<evidence type="ECO:0000256" key="11">
    <source>
        <dbReference type="PROSITE-ProRule" id="PRU00192"/>
    </source>
</evidence>
<evidence type="ECO:0000256" key="2">
    <source>
        <dbReference type="ARBA" id="ARBA00022443"/>
    </source>
</evidence>
<dbReference type="InterPro" id="IPR001849">
    <property type="entry name" value="PH_domain"/>
</dbReference>
<evidence type="ECO:0000256" key="8">
    <source>
        <dbReference type="ARBA" id="ARBA00022833"/>
    </source>
</evidence>
<evidence type="ECO:0000259" key="17">
    <source>
        <dbReference type="PROSITE" id="PS50010"/>
    </source>
</evidence>
<dbReference type="Gene3D" id="1.10.238.10">
    <property type="entry name" value="EF-hand"/>
    <property type="match status" value="1"/>
</dbReference>